<proteinExistence type="inferred from homology"/>
<sequence length="398" mass="41598">MAPAPPSPLSPAIPPSPPSPASDAGRNHGRPAQPAAPAPPSLLAPGVERDPYPLYRTLRETLPLVRDEMLGAWLISRYAEVRTVLDDTRSRPAGTGPGPAAPALLEPPLRAAAERIAYVLARRMARRREVDLVAEFTAWLPAAAAVAALGLPREDAARVREWCRTGSARAGGIHPEFGGLLRPHVARRRDRPGADLLSVLCRAGADGQAPSDEAVTALAAALLTGGGEATALALASFLANLLDHPAQLDLVRARPELIPGAWAESLRRDPPTPVVLRRTSAPVTMGGTALPAGSVVACLIGSAGRDPFRFADPDRYDIFRADPAELADLADPAHLAFGAEGRRCPAATVAGLVAGLVAECGLRALLDAMPGLRWAPGFRPAAAGLMARAPRLLLVRPC</sequence>
<keyword evidence="4" id="KW-1185">Reference proteome</keyword>
<organism evidence="3 4">
    <name type="scientific">Streptomyces longisporoflavus</name>
    <dbReference type="NCBI Taxonomy" id="28044"/>
    <lineage>
        <taxon>Bacteria</taxon>
        <taxon>Bacillati</taxon>
        <taxon>Actinomycetota</taxon>
        <taxon>Actinomycetes</taxon>
        <taxon>Kitasatosporales</taxon>
        <taxon>Streptomycetaceae</taxon>
        <taxon>Streptomyces</taxon>
    </lineage>
</organism>
<comment type="caution">
    <text evidence="3">The sequence shown here is derived from an EMBL/GenBank/DDBJ whole genome shotgun (WGS) entry which is preliminary data.</text>
</comment>
<dbReference type="PRINTS" id="PR00359">
    <property type="entry name" value="BP450"/>
</dbReference>
<feature type="compositionally biased region" description="Pro residues" evidence="2">
    <location>
        <begin position="1"/>
        <end position="20"/>
    </location>
</feature>
<evidence type="ECO:0000313" key="3">
    <source>
        <dbReference type="EMBL" id="MFH8549099.1"/>
    </source>
</evidence>
<gene>
    <name evidence="3" type="ORF">ACH4F9_29180</name>
</gene>
<evidence type="ECO:0000256" key="1">
    <source>
        <dbReference type="ARBA" id="ARBA00010617"/>
    </source>
</evidence>
<comment type="similarity">
    <text evidence="1">Belongs to the cytochrome P450 family.</text>
</comment>
<dbReference type="PANTHER" id="PTHR46696:SF3">
    <property type="entry name" value="PULCHERRIMINIC ACID SYNTHASE"/>
    <property type="match status" value="1"/>
</dbReference>
<dbReference type="InterPro" id="IPR002397">
    <property type="entry name" value="Cyt_P450_B"/>
</dbReference>
<feature type="region of interest" description="Disordered" evidence="2">
    <location>
        <begin position="1"/>
        <end position="46"/>
    </location>
</feature>
<dbReference type="RefSeq" id="WP_397715548.1">
    <property type="nucleotide sequence ID" value="NZ_JBIRGN010000005.1"/>
</dbReference>
<accession>A0ABW7QY58</accession>
<dbReference type="Proteomes" id="UP001610818">
    <property type="component" value="Unassembled WGS sequence"/>
</dbReference>
<evidence type="ECO:0000256" key="2">
    <source>
        <dbReference type="SAM" id="MobiDB-lite"/>
    </source>
</evidence>
<dbReference type="InterPro" id="IPR036396">
    <property type="entry name" value="Cyt_P450_sf"/>
</dbReference>
<dbReference type="PANTHER" id="PTHR46696">
    <property type="entry name" value="P450, PUTATIVE (EUROFUNG)-RELATED"/>
    <property type="match status" value="1"/>
</dbReference>
<protein>
    <submittedName>
        <fullName evidence="3">Cytochrome P450</fullName>
    </submittedName>
</protein>
<dbReference type="Gene3D" id="1.10.630.10">
    <property type="entry name" value="Cytochrome P450"/>
    <property type="match status" value="1"/>
</dbReference>
<dbReference type="EMBL" id="JBIRGQ010000005">
    <property type="protein sequence ID" value="MFH8549099.1"/>
    <property type="molecule type" value="Genomic_DNA"/>
</dbReference>
<name>A0ABW7QY58_9ACTN</name>
<reference evidence="3 4" key="1">
    <citation type="submission" date="2024-10" db="EMBL/GenBank/DDBJ databases">
        <title>The Natural Products Discovery Center: Release of the First 8490 Sequenced Strains for Exploring Actinobacteria Biosynthetic Diversity.</title>
        <authorList>
            <person name="Kalkreuter E."/>
            <person name="Kautsar S.A."/>
            <person name="Yang D."/>
            <person name="Bader C.D."/>
            <person name="Teijaro C.N."/>
            <person name="Fluegel L."/>
            <person name="Davis C.M."/>
            <person name="Simpson J.R."/>
            <person name="Lauterbach L."/>
            <person name="Steele A.D."/>
            <person name="Gui C."/>
            <person name="Meng S."/>
            <person name="Li G."/>
            <person name="Viehrig K."/>
            <person name="Ye F."/>
            <person name="Su P."/>
            <person name="Kiefer A.F."/>
            <person name="Nichols A."/>
            <person name="Cepeda A.J."/>
            <person name="Yan W."/>
            <person name="Fan B."/>
            <person name="Jiang Y."/>
            <person name="Adhikari A."/>
            <person name="Zheng C.-J."/>
            <person name="Schuster L."/>
            <person name="Cowan T.M."/>
            <person name="Smanski M.J."/>
            <person name="Chevrette M.G."/>
            <person name="De Carvalho L.P.S."/>
            <person name="Shen B."/>
        </authorList>
    </citation>
    <scope>NUCLEOTIDE SEQUENCE [LARGE SCALE GENOMIC DNA]</scope>
    <source>
        <strain evidence="3 4">NPDC017990</strain>
    </source>
</reference>
<dbReference type="Pfam" id="PF00067">
    <property type="entry name" value="p450"/>
    <property type="match status" value="1"/>
</dbReference>
<evidence type="ECO:0000313" key="4">
    <source>
        <dbReference type="Proteomes" id="UP001610818"/>
    </source>
</evidence>
<dbReference type="SUPFAM" id="SSF48264">
    <property type="entry name" value="Cytochrome P450"/>
    <property type="match status" value="1"/>
</dbReference>
<dbReference type="InterPro" id="IPR001128">
    <property type="entry name" value="Cyt_P450"/>
</dbReference>